<dbReference type="EMBL" id="JACIJD010000011">
    <property type="protein sequence ID" value="MBB5694606.1"/>
    <property type="molecule type" value="Genomic_DNA"/>
</dbReference>
<accession>A0A840Y368</accession>
<evidence type="ECO:0008006" key="3">
    <source>
        <dbReference type="Google" id="ProtNLM"/>
    </source>
</evidence>
<evidence type="ECO:0000313" key="2">
    <source>
        <dbReference type="Proteomes" id="UP000580654"/>
    </source>
</evidence>
<keyword evidence="2" id="KW-1185">Reference proteome</keyword>
<comment type="caution">
    <text evidence="1">The sequence shown here is derived from an EMBL/GenBank/DDBJ whole genome shotgun (WGS) entry which is preliminary data.</text>
</comment>
<dbReference type="RefSeq" id="WP_184518964.1">
    <property type="nucleotide sequence ID" value="NZ_JACIJD010000011.1"/>
</dbReference>
<reference evidence="1 2" key="1">
    <citation type="submission" date="2020-08" db="EMBL/GenBank/DDBJ databases">
        <title>Genomic Encyclopedia of Type Strains, Phase IV (KMG-IV): sequencing the most valuable type-strain genomes for metagenomic binning, comparative biology and taxonomic classification.</title>
        <authorList>
            <person name="Goeker M."/>
        </authorList>
    </citation>
    <scope>NUCLEOTIDE SEQUENCE [LARGE SCALE GENOMIC DNA]</scope>
    <source>
        <strain evidence="1 2">DSM 25622</strain>
    </source>
</reference>
<dbReference type="AlphaFoldDB" id="A0A840Y368"/>
<evidence type="ECO:0000313" key="1">
    <source>
        <dbReference type="EMBL" id="MBB5694606.1"/>
    </source>
</evidence>
<dbReference type="Proteomes" id="UP000580654">
    <property type="component" value="Unassembled WGS sequence"/>
</dbReference>
<organism evidence="1 2">
    <name type="scientific">Muricoccus pecuniae</name>
    <dbReference type="NCBI Taxonomy" id="693023"/>
    <lineage>
        <taxon>Bacteria</taxon>
        <taxon>Pseudomonadati</taxon>
        <taxon>Pseudomonadota</taxon>
        <taxon>Alphaproteobacteria</taxon>
        <taxon>Acetobacterales</taxon>
        <taxon>Roseomonadaceae</taxon>
        <taxon>Muricoccus</taxon>
    </lineage>
</organism>
<dbReference type="InterPro" id="IPR014543">
    <property type="entry name" value="UCP028291"/>
</dbReference>
<dbReference type="Pfam" id="PF09981">
    <property type="entry name" value="DUF2218"/>
    <property type="match status" value="1"/>
</dbReference>
<sequence length="95" mass="10783">MKKSEATVATAHASRYLQQLAKHWAHKFPVEFTPEEALIRLPAGECRLTATPEQLLVRLAGAEDADMDRFQQVVADHLQRFGHREELAFDWRAGA</sequence>
<protein>
    <recommendedName>
        <fullName evidence="3">2,4-dihydroxyhept-2-ene-1,7-dioic acid aldolase</fullName>
    </recommendedName>
</protein>
<gene>
    <name evidence="1" type="ORF">FHS87_002658</name>
</gene>
<dbReference type="PIRSF" id="PIRSF028291">
    <property type="entry name" value="UCP028291"/>
    <property type="match status" value="1"/>
</dbReference>
<proteinExistence type="predicted"/>
<name>A0A840Y368_9PROT</name>
<dbReference type="Gene3D" id="3.30.310.50">
    <property type="entry name" value="Alpha-D-phosphohexomutase, C-terminal domain"/>
    <property type="match status" value="1"/>
</dbReference>